<reference evidence="3" key="1">
    <citation type="journal article" date="2017" name="Nat. Microbiol.">
        <title>Global analysis of biosynthetic gene clusters reveals vast potential of secondary metabolite production in Penicillium species.</title>
        <authorList>
            <person name="Nielsen J.C."/>
            <person name="Grijseels S."/>
            <person name="Prigent S."/>
            <person name="Ji B."/>
            <person name="Dainat J."/>
            <person name="Nielsen K.F."/>
            <person name="Frisvad J.C."/>
            <person name="Workman M."/>
            <person name="Nielsen J."/>
        </authorList>
    </citation>
    <scope>NUCLEOTIDE SEQUENCE [LARGE SCALE GENOMIC DNA]</scope>
    <source>
        <strain evidence="3">IBT 13039</strain>
    </source>
</reference>
<gene>
    <name evidence="2" type="ORF">PENNAL_c0167G02927</name>
</gene>
<dbReference type="Proteomes" id="UP000191691">
    <property type="component" value="Unassembled WGS sequence"/>
</dbReference>
<evidence type="ECO:0000313" key="2">
    <source>
        <dbReference type="EMBL" id="OQE67732.1"/>
    </source>
</evidence>
<sequence length="46" mass="5030">MGNTSSLATHRVPLSPPPTAYTSVPRIRFGGQRALPSPHRNTTHTY</sequence>
<dbReference type="AlphaFoldDB" id="A0A1V6WXW5"/>
<protein>
    <submittedName>
        <fullName evidence="2">Uncharacterized protein</fullName>
    </submittedName>
</protein>
<dbReference type="EMBL" id="MOOB01000167">
    <property type="protein sequence ID" value="OQE67732.1"/>
    <property type="molecule type" value="Genomic_DNA"/>
</dbReference>
<comment type="caution">
    <text evidence="2">The sequence shown here is derived from an EMBL/GenBank/DDBJ whole genome shotgun (WGS) entry which is preliminary data.</text>
</comment>
<evidence type="ECO:0000256" key="1">
    <source>
        <dbReference type="SAM" id="MobiDB-lite"/>
    </source>
</evidence>
<evidence type="ECO:0000313" key="3">
    <source>
        <dbReference type="Proteomes" id="UP000191691"/>
    </source>
</evidence>
<proteinExistence type="predicted"/>
<feature type="region of interest" description="Disordered" evidence="1">
    <location>
        <begin position="1"/>
        <end position="24"/>
    </location>
</feature>
<name>A0A1V6WXW5_PENNA</name>
<accession>A0A1V6WXW5</accession>
<organism evidence="2 3">
    <name type="scientific">Penicillium nalgiovense</name>
    <dbReference type="NCBI Taxonomy" id="60175"/>
    <lineage>
        <taxon>Eukaryota</taxon>
        <taxon>Fungi</taxon>
        <taxon>Dikarya</taxon>
        <taxon>Ascomycota</taxon>
        <taxon>Pezizomycotina</taxon>
        <taxon>Eurotiomycetes</taxon>
        <taxon>Eurotiomycetidae</taxon>
        <taxon>Eurotiales</taxon>
        <taxon>Aspergillaceae</taxon>
        <taxon>Penicillium</taxon>
    </lineage>
</organism>
<keyword evidence="3" id="KW-1185">Reference proteome</keyword>